<protein>
    <submittedName>
        <fullName evidence="2">Trafficking protein particle complex subunit 10</fullName>
    </submittedName>
</protein>
<evidence type="ECO:0000313" key="2">
    <source>
        <dbReference type="EMBL" id="GBO99614.1"/>
    </source>
</evidence>
<sequence length="438" mass="50996">MKGAGSSLVDNSGMTHKPIVTCAGDWNLFCTLEAPLVAAIPQDSCEWRRSYGRVTKDVYLEATFIKYDVEKLQTDNAWNLLKRPILHMYWTDCVDVEYYKTTLREDIELWLKHLDQKGIVDWMIVLVETYDIRKTNKLLPRTTVLDKIRSEFGVKQTEDKFISVINPIKSESRSAESWRGLVARIRHFILVAYNKSLIKFEEFMREQREKRNDPEWDFCKYFILQEQLAFVLEMLSLYEEALVQYDELDALFSQFVVNSNITESPKWLSSFHQAVTSWHAVKLTALVPSHLRDLIVKKRATLLEFRSYLFQRQCAMLLLTFKPWEWLLAQGPMTEKLKVPPFDGTSSWSAYKLQCEVMIRATSWSQEQAQTELTLVLRDDALALLKAQWAIEYEKPIHKAYQSVPPEVVSNMLIQTFFHGFRNMGIHVGSSSAVSYSP</sequence>
<dbReference type="GO" id="GO:0006891">
    <property type="term" value="P:intra-Golgi vesicle-mediated transport"/>
    <property type="evidence" value="ECO:0007669"/>
    <property type="project" value="TreeGrafter"/>
</dbReference>
<dbReference type="GO" id="GO:0034498">
    <property type="term" value="P:early endosome to Golgi transport"/>
    <property type="evidence" value="ECO:0007669"/>
    <property type="project" value="TreeGrafter"/>
</dbReference>
<dbReference type="InterPro" id="IPR056913">
    <property type="entry name" value="TRAPPC10/Trs130_N"/>
</dbReference>
<dbReference type="GO" id="GO:0005829">
    <property type="term" value="C:cytosol"/>
    <property type="evidence" value="ECO:0007669"/>
    <property type="project" value="GOC"/>
</dbReference>
<proteinExistence type="predicted"/>
<dbReference type="Pfam" id="PF23036">
    <property type="entry name" value="TRAPPC10_1st"/>
    <property type="match status" value="1"/>
</dbReference>
<evidence type="ECO:0000259" key="1">
    <source>
        <dbReference type="Pfam" id="PF23036"/>
    </source>
</evidence>
<dbReference type="GO" id="GO:1990071">
    <property type="term" value="C:TRAPPII protein complex"/>
    <property type="evidence" value="ECO:0007669"/>
    <property type="project" value="InterPro"/>
</dbReference>
<feature type="domain" description="TRAPPC10/Trs130 N-terminal" evidence="1">
    <location>
        <begin position="15"/>
        <end position="325"/>
    </location>
</feature>
<gene>
    <name evidence="2" type="primary">Trappc10</name>
    <name evidence="2" type="ORF">EVAR_747_1</name>
</gene>
<organism evidence="2 3">
    <name type="scientific">Eumeta variegata</name>
    <name type="common">Bagworm moth</name>
    <name type="synonym">Eumeta japonica</name>
    <dbReference type="NCBI Taxonomy" id="151549"/>
    <lineage>
        <taxon>Eukaryota</taxon>
        <taxon>Metazoa</taxon>
        <taxon>Ecdysozoa</taxon>
        <taxon>Arthropoda</taxon>
        <taxon>Hexapoda</taxon>
        <taxon>Insecta</taxon>
        <taxon>Pterygota</taxon>
        <taxon>Neoptera</taxon>
        <taxon>Endopterygota</taxon>
        <taxon>Lepidoptera</taxon>
        <taxon>Glossata</taxon>
        <taxon>Ditrysia</taxon>
        <taxon>Tineoidea</taxon>
        <taxon>Psychidae</taxon>
        <taxon>Oiketicinae</taxon>
        <taxon>Eumeta</taxon>
    </lineage>
</organism>
<reference evidence="2 3" key="1">
    <citation type="journal article" date="2019" name="Commun. Biol.">
        <title>The bagworm genome reveals a unique fibroin gene that provides high tensile strength.</title>
        <authorList>
            <person name="Kono N."/>
            <person name="Nakamura H."/>
            <person name="Ohtoshi R."/>
            <person name="Tomita M."/>
            <person name="Numata K."/>
            <person name="Arakawa K."/>
        </authorList>
    </citation>
    <scope>NUCLEOTIDE SEQUENCE [LARGE SCALE GENOMIC DNA]</scope>
</reference>
<dbReference type="OrthoDB" id="10256906at2759"/>
<dbReference type="PANTHER" id="PTHR13251:SF3">
    <property type="entry name" value="TRAFFICKING PROTEIN PARTICLE COMPLEX SUBUNIT 10"/>
    <property type="match status" value="1"/>
</dbReference>
<dbReference type="PANTHER" id="PTHR13251">
    <property type="entry name" value="EPILEPSY HOLOPROSENCEPHALY CANDIDATE 1/TMEM1"/>
    <property type="match status" value="1"/>
</dbReference>
<keyword evidence="3" id="KW-1185">Reference proteome</keyword>
<dbReference type="AlphaFoldDB" id="A0A4C1SBY6"/>
<accession>A0A4C1SBY6</accession>
<dbReference type="InterPro" id="IPR045126">
    <property type="entry name" value="TRAPPC10/Trs130"/>
</dbReference>
<dbReference type="STRING" id="151549.A0A4C1SBY6"/>
<evidence type="ECO:0000313" key="3">
    <source>
        <dbReference type="Proteomes" id="UP000299102"/>
    </source>
</evidence>
<comment type="caution">
    <text evidence="2">The sequence shown here is derived from an EMBL/GenBank/DDBJ whole genome shotgun (WGS) entry which is preliminary data.</text>
</comment>
<dbReference type="EMBL" id="BGZK01000003">
    <property type="protein sequence ID" value="GBO99614.1"/>
    <property type="molecule type" value="Genomic_DNA"/>
</dbReference>
<name>A0A4C1SBY6_EUMVA</name>
<dbReference type="Proteomes" id="UP000299102">
    <property type="component" value="Unassembled WGS sequence"/>
</dbReference>